<evidence type="ECO:0000313" key="1">
    <source>
        <dbReference type="EMBL" id="TDV46388.1"/>
    </source>
</evidence>
<dbReference type="AlphaFoldDB" id="A0A4R7VBS3"/>
<sequence>MTGEKDVLLAAPRAALARVRRDPDDWDGEYDYGLLLAMYFDGVDLPLARRMLAAAVRYHRDHVPPGISPELVRAGLLVACHGDAADVWLHWTAYALSFDPGYRPLLAVAGLRRTRDLVRESTHPDRGRVAVELAGLRAREVTAWLDEQRERFPSDPAAESLFGWSTHARELGRPDLSRELLLAWARERPHDPATFAAVRSRLGRLGFAAEAVEAQREAVAITTGRERLGHELVTLASVCREAGDLAGARQALEECAALAPPLGGLATSLRREARELDALRPGTPSGTGP</sequence>
<dbReference type="Proteomes" id="UP000294927">
    <property type="component" value="Unassembled WGS sequence"/>
</dbReference>
<gene>
    <name evidence="1" type="ORF">CLV71_111348</name>
</gene>
<reference evidence="1 2" key="1">
    <citation type="submission" date="2019-03" db="EMBL/GenBank/DDBJ databases">
        <title>Genomic Encyclopedia of Archaeal and Bacterial Type Strains, Phase II (KMG-II): from individual species to whole genera.</title>
        <authorList>
            <person name="Goeker M."/>
        </authorList>
    </citation>
    <scope>NUCLEOTIDE SEQUENCE [LARGE SCALE GENOMIC DNA]</scope>
    <source>
        <strain evidence="1 2">DSM 45499</strain>
    </source>
</reference>
<dbReference type="InterPro" id="IPR011990">
    <property type="entry name" value="TPR-like_helical_dom_sf"/>
</dbReference>
<dbReference type="Gene3D" id="1.25.40.10">
    <property type="entry name" value="Tetratricopeptide repeat domain"/>
    <property type="match status" value="1"/>
</dbReference>
<dbReference type="RefSeq" id="WP_133906018.1">
    <property type="nucleotide sequence ID" value="NZ_SOCP01000011.1"/>
</dbReference>
<proteinExistence type="predicted"/>
<evidence type="ECO:0008006" key="3">
    <source>
        <dbReference type="Google" id="ProtNLM"/>
    </source>
</evidence>
<comment type="caution">
    <text evidence="1">The sequence shown here is derived from an EMBL/GenBank/DDBJ whole genome shotgun (WGS) entry which is preliminary data.</text>
</comment>
<dbReference type="OrthoDB" id="3365759at2"/>
<keyword evidence="2" id="KW-1185">Reference proteome</keyword>
<organism evidence="1 2">
    <name type="scientific">Actinophytocola oryzae</name>
    <dbReference type="NCBI Taxonomy" id="502181"/>
    <lineage>
        <taxon>Bacteria</taxon>
        <taxon>Bacillati</taxon>
        <taxon>Actinomycetota</taxon>
        <taxon>Actinomycetes</taxon>
        <taxon>Pseudonocardiales</taxon>
        <taxon>Pseudonocardiaceae</taxon>
    </lineage>
</organism>
<evidence type="ECO:0000313" key="2">
    <source>
        <dbReference type="Proteomes" id="UP000294927"/>
    </source>
</evidence>
<protein>
    <recommendedName>
        <fullName evidence="3">Tetratricopeptide repeat protein</fullName>
    </recommendedName>
</protein>
<accession>A0A4R7VBS3</accession>
<name>A0A4R7VBS3_9PSEU</name>
<dbReference type="EMBL" id="SOCP01000011">
    <property type="protein sequence ID" value="TDV46388.1"/>
    <property type="molecule type" value="Genomic_DNA"/>
</dbReference>